<feature type="transmembrane region" description="Helical" evidence="11">
    <location>
        <begin position="112"/>
        <end position="137"/>
    </location>
</feature>
<comment type="caution">
    <text evidence="13">The sequence shown here is derived from an EMBL/GenBank/DDBJ whole genome shotgun (WGS) entry which is preliminary data.</text>
</comment>
<name>A0ABW1YAL6_9DEIO</name>
<keyword evidence="14" id="KW-1185">Reference proteome</keyword>
<dbReference type="Pfam" id="PF17820">
    <property type="entry name" value="PDZ_6"/>
    <property type="match status" value="1"/>
</dbReference>
<evidence type="ECO:0000256" key="8">
    <source>
        <dbReference type="ARBA" id="ARBA00022989"/>
    </source>
</evidence>
<evidence type="ECO:0000256" key="11">
    <source>
        <dbReference type="SAM" id="Phobius"/>
    </source>
</evidence>
<evidence type="ECO:0000313" key="14">
    <source>
        <dbReference type="Proteomes" id="UP001596297"/>
    </source>
</evidence>
<dbReference type="InterPro" id="IPR004387">
    <property type="entry name" value="Pept_M50_Zn"/>
</dbReference>
<accession>A0ABW1YAL6</accession>
<evidence type="ECO:0000259" key="12">
    <source>
        <dbReference type="PROSITE" id="PS50106"/>
    </source>
</evidence>
<evidence type="ECO:0000256" key="3">
    <source>
        <dbReference type="ARBA" id="ARBA00007931"/>
    </source>
</evidence>
<dbReference type="Proteomes" id="UP001596297">
    <property type="component" value="Unassembled WGS sequence"/>
</dbReference>
<proteinExistence type="inferred from homology"/>
<dbReference type="EMBL" id="JBHSWD010000001">
    <property type="protein sequence ID" value="MFC6591311.1"/>
    <property type="molecule type" value="Genomic_DNA"/>
</dbReference>
<evidence type="ECO:0000256" key="1">
    <source>
        <dbReference type="ARBA" id="ARBA00001947"/>
    </source>
</evidence>
<keyword evidence="10 11" id="KW-0472">Membrane</keyword>
<gene>
    <name evidence="13" type="ORF">ACFP81_04290</name>
</gene>
<keyword evidence="9" id="KW-0482">Metalloprotease</keyword>
<dbReference type="InterPro" id="IPR041489">
    <property type="entry name" value="PDZ_6"/>
</dbReference>
<evidence type="ECO:0000256" key="9">
    <source>
        <dbReference type="ARBA" id="ARBA00023049"/>
    </source>
</evidence>
<sequence>MNLMQTIAAALTPQGILWTMLLLSTIVALHELGHYALARWQGVKVDAFSVGMGPVLARRQWRGTEWRLSALPLGGYVLIDGMAPDERPGPGGEPEYVTPQHGFAALPALGRIAVLLAGPLVNLLLAAGLMTAMFSLLGAAANDRIRIEAVLPGKPAAALGLQVGDEIVALDGQPIPQTFTRDGREVPGFMQLGQVLEQPGPHTLTVRTAAGVQREVAFDWQPTLNGEKQLLGVRYGPGQQRLSVPAAVARSVDITVGAVPLVVQGFANTVGKMLTLDVSHPAKTGAAAGQEEDGVGGPIFITQTVSEAAAVSGWALVQIAILLNLSLGVFNLLPIPGLDGGRIALVLLEMLRGRPLTFAQEQRLTLLGFAFVMMLSGFVLLRDVTRFF</sequence>
<dbReference type="PANTHER" id="PTHR42837">
    <property type="entry name" value="REGULATOR OF SIGMA-E PROTEASE RSEP"/>
    <property type="match status" value="1"/>
</dbReference>
<evidence type="ECO:0000313" key="13">
    <source>
        <dbReference type="EMBL" id="MFC6591311.1"/>
    </source>
</evidence>
<feature type="domain" description="PDZ" evidence="12">
    <location>
        <begin position="120"/>
        <end position="175"/>
    </location>
</feature>
<comment type="subcellular location">
    <subcellularLocation>
        <location evidence="2">Membrane</location>
        <topology evidence="2">Multi-pass membrane protein</topology>
    </subcellularLocation>
</comment>
<dbReference type="Pfam" id="PF02163">
    <property type="entry name" value="Peptidase_M50"/>
    <property type="match status" value="1"/>
</dbReference>
<evidence type="ECO:0000256" key="10">
    <source>
        <dbReference type="ARBA" id="ARBA00023136"/>
    </source>
</evidence>
<evidence type="ECO:0000256" key="7">
    <source>
        <dbReference type="ARBA" id="ARBA00022833"/>
    </source>
</evidence>
<keyword evidence="7" id="KW-0862">Zinc</keyword>
<comment type="cofactor">
    <cofactor evidence="1">
        <name>Zn(2+)</name>
        <dbReference type="ChEBI" id="CHEBI:29105"/>
    </cofactor>
</comment>
<reference evidence="14" key="1">
    <citation type="journal article" date="2019" name="Int. J. Syst. Evol. Microbiol.">
        <title>The Global Catalogue of Microorganisms (GCM) 10K type strain sequencing project: providing services to taxonomists for standard genome sequencing and annotation.</title>
        <authorList>
            <consortium name="The Broad Institute Genomics Platform"/>
            <consortium name="The Broad Institute Genome Sequencing Center for Infectious Disease"/>
            <person name="Wu L."/>
            <person name="Ma J."/>
        </authorList>
    </citation>
    <scope>NUCLEOTIDE SEQUENCE [LARGE SCALE GENOMIC DNA]</scope>
    <source>
        <strain evidence="14">CGMCC 1.15772</strain>
    </source>
</reference>
<evidence type="ECO:0000256" key="4">
    <source>
        <dbReference type="ARBA" id="ARBA00022670"/>
    </source>
</evidence>
<dbReference type="Gene3D" id="2.30.42.10">
    <property type="match status" value="1"/>
</dbReference>
<dbReference type="InterPro" id="IPR001478">
    <property type="entry name" value="PDZ"/>
</dbReference>
<dbReference type="RefSeq" id="WP_380083628.1">
    <property type="nucleotide sequence ID" value="NZ_JBHSWD010000001.1"/>
</dbReference>
<organism evidence="13 14">
    <name type="scientific">Deinococcus lacus</name>
    <dbReference type="NCBI Taxonomy" id="392561"/>
    <lineage>
        <taxon>Bacteria</taxon>
        <taxon>Thermotogati</taxon>
        <taxon>Deinococcota</taxon>
        <taxon>Deinococci</taxon>
        <taxon>Deinococcales</taxon>
        <taxon>Deinococcaceae</taxon>
        <taxon>Deinococcus</taxon>
    </lineage>
</organism>
<evidence type="ECO:0000256" key="5">
    <source>
        <dbReference type="ARBA" id="ARBA00022692"/>
    </source>
</evidence>
<dbReference type="SUPFAM" id="SSF50156">
    <property type="entry name" value="PDZ domain-like"/>
    <property type="match status" value="1"/>
</dbReference>
<keyword evidence="5 11" id="KW-0812">Transmembrane</keyword>
<evidence type="ECO:0000256" key="2">
    <source>
        <dbReference type="ARBA" id="ARBA00004141"/>
    </source>
</evidence>
<dbReference type="PANTHER" id="PTHR42837:SF2">
    <property type="entry name" value="MEMBRANE METALLOPROTEASE ARASP2, CHLOROPLASTIC-RELATED"/>
    <property type="match status" value="1"/>
</dbReference>
<keyword evidence="6" id="KW-0378">Hydrolase</keyword>
<dbReference type="InterPro" id="IPR008915">
    <property type="entry name" value="Peptidase_M50"/>
</dbReference>
<protein>
    <submittedName>
        <fullName evidence="13">M50 family metallopeptidase</fullName>
    </submittedName>
</protein>
<comment type="similarity">
    <text evidence="3">Belongs to the peptidase M50B family.</text>
</comment>
<feature type="transmembrane region" description="Helical" evidence="11">
    <location>
        <begin position="364"/>
        <end position="381"/>
    </location>
</feature>
<dbReference type="PROSITE" id="PS50106">
    <property type="entry name" value="PDZ"/>
    <property type="match status" value="1"/>
</dbReference>
<keyword evidence="4" id="KW-0645">Protease</keyword>
<dbReference type="CDD" id="cd06163">
    <property type="entry name" value="S2P-M50_PDZ_RseP-like"/>
    <property type="match status" value="1"/>
</dbReference>
<dbReference type="InterPro" id="IPR036034">
    <property type="entry name" value="PDZ_sf"/>
</dbReference>
<feature type="transmembrane region" description="Helical" evidence="11">
    <location>
        <begin position="7"/>
        <end position="29"/>
    </location>
</feature>
<keyword evidence="8 11" id="KW-1133">Transmembrane helix</keyword>
<evidence type="ECO:0000256" key="6">
    <source>
        <dbReference type="ARBA" id="ARBA00022801"/>
    </source>
</evidence>